<dbReference type="EMBL" id="BMXI01000010">
    <property type="protein sequence ID" value="GHC57291.1"/>
    <property type="molecule type" value="Genomic_DNA"/>
</dbReference>
<dbReference type="Proteomes" id="UP000644507">
    <property type="component" value="Unassembled WGS sequence"/>
</dbReference>
<dbReference type="SUPFAM" id="SSF51735">
    <property type="entry name" value="NAD(P)-binding Rossmann-fold domains"/>
    <property type="match status" value="1"/>
</dbReference>
<dbReference type="FunFam" id="3.40.50.720:FF:000203">
    <property type="entry name" value="D-3-phosphoglycerate dehydrogenase (SerA)"/>
    <property type="match status" value="1"/>
</dbReference>
<dbReference type="InterPro" id="IPR029753">
    <property type="entry name" value="D-isomer_DH_CS"/>
</dbReference>
<keyword evidence="8" id="KW-1185">Reference proteome</keyword>
<reference evidence="7" key="1">
    <citation type="journal article" date="2014" name="Int. J. Syst. Evol. Microbiol.">
        <title>Complete genome sequence of Corynebacterium casei LMG S-19264T (=DSM 44701T), isolated from a smear-ripened cheese.</title>
        <authorList>
            <consortium name="US DOE Joint Genome Institute (JGI-PGF)"/>
            <person name="Walter F."/>
            <person name="Albersmeier A."/>
            <person name="Kalinowski J."/>
            <person name="Ruckert C."/>
        </authorList>
    </citation>
    <scope>NUCLEOTIDE SEQUENCE</scope>
    <source>
        <strain evidence="7">KCTC 12988</strain>
    </source>
</reference>
<evidence type="ECO:0000313" key="7">
    <source>
        <dbReference type="EMBL" id="GHC57291.1"/>
    </source>
</evidence>
<dbReference type="SUPFAM" id="SSF52283">
    <property type="entry name" value="Formate/glycerate dehydrogenase catalytic domain-like"/>
    <property type="match status" value="1"/>
</dbReference>
<dbReference type="Gene3D" id="3.40.50.720">
    <property type="entry name" value="NAD(P)-binding Rossmann-like Domain"/>
    <property type="match status" value="2"/>
</dbReference>
<dbReference type="InterPro" id="IPR036291">
    <property type="entry name" value="NAD(P)-bd_dom_sf"/>
</dbReference>
<dbReference type="Pfam" id="PF00389">
    <property type="entry name" value="2-Hacid_dh"/>
    <property type="match status" value="1"/>
</dbReference>
<evidence type="ECO:0000313" key="8">
    <source>
        <dbReference type="Proteomes" id="UP000644507"/>
    </source>
</evidence>
<dbReference type="GO" id="GO:0016616">
    <property type="term" value="F:oxidoreductase activity, acting on the CH-OH group of donors, NAD or NADP as acceptor"/>
    <property type="evidence" value="ECO:0007669"/>
    <property type="project" value="InterPro"/>
</dbReference>
<keyword evidence="2 4" id="KW-0560">Oxidoreductase</keyword>
<evidence type="ECO:0000256" key="4">
    <source>
        <dbReference type="RuleBase" id="RU003719"/>
    </source>
</evidence>
<dbReference type="PANTHER" id="PTHR43761">
    <property type="entry name" value="D-ISOMER SPECIFIC 2-HYDROXYACID DEHYDROGENASE FAMILY PROTEIN (AFU_ORTHOLOGUE AFUA_1G13630)"/>
    <property type="match status" value="1"/>
</dbReference>
<gene>
    <name evidence="7" type="ORF">GCM10007100_25290</name>
</gene>
<name>A0A918WML7_9BACT</name>
<dbReference type="PROSITE" id="PS00670">
    <property type="entry name" value="D_2_HYDROXYACID_DH_2"/>
    <property type="match status" value="1"/>
</dbReference>
<evidence type="ECO:0000256" key="2">
    <source>
        <dbReference type="ARBA" id="ARBA00023002"/>
    </source>
</evidence>
<dbReference type="Pfam" id="PF02826">
    <property type="entry name" value="2-Hacid_dh_C"/>
    <property type="match status" value="1"/>
</dbReference>
<sequence>MKKSVVILDLGTVYLTESQQAWLARMGEAVIYDRTSSEEMLDRLHGVEIALTTKCPFDAALLDQLPDLKYIGVLGTGYDMIDVAAAREGGITVASVPTYCTAATAQHVFALLLAMTNHVGSLSTGVRQGRWCEADDFSYWDKPLEELEGMSLGIVGFGRIGRKVAKLGDAFGMEVIVRSRSGEEFREGYVARPLNELLGMSDVVTLHCPLTSETHQLMNEERLALMKKGSRLINAGRGKLVDEAALAEALRSGHLRSAAVDVLSSEPPSPDNPLLNASNCIVTPHVAWATTASIGRLLDAVLDNLESYLKGEPKNEVLDFEKEEG</sequence>
<dbReference type="InterPro" id="IPR006139">
    <property type="entry name" value="D-isomer_2_OHA_DH_cat_dom"/>
</dbReference>
<dbReference type="RefSeq" id="WP_189570425.1">
    <property type="nucleotide sequence ID" value="NZ_BMXI01000010.1"/>
</dbReference>
<evidence type="ECO:0000256" key="1">
    <source>
        <dbReference type="ARBA" id="ARBA00005854"/>
    </source>
</evidence>
<evidence type="ECO:0000259" key="5">
    <source>
        <dbReference type="Pfam" id="PF00389"/>
    </source>
</evidence>
<comment type="caution">
    <text evidence="7">The sequence shown here is derived from an EMBL/GenBank/DDBJ whole genome shotgun (WGS) entry which is preliminary data.</text>
</comment>
<accession>A0A918WML7</accession>
<evidence type="ECO:0000256" key="3">
    <source>
        <dbReference type="ARBA" id="ARBA00023027"/>
    </source>
</evidence>
<dbReference type="InterPro" id="IPR006140">
    <property type="entry name" value="D-isomer_DH_NAD-bd"/>
</dbReference>
<dbReference type="PANTHER" id="PTHR43761:SF1">
    <property type="entry name" value="D-ISOMER SPECIFIC 2-HYDROXYACID DEHYDROGENASE CATALYTIC DOMAIN-CONTAINING PROTEIN-RELATED"/>
    <property type="match status" value="1"/>
</dbReference>
<keyword evidence="3" id="KW-0520">NAD</keyword>
<dbReference type="GO" id="GO:0051287">
    <property type="term" value="F:NAD binding"/>
    <property type="evidence" value="ECO:0007669"/>
    <property type="project" value="InterPro"/>
</dbReference>
<protein>
    <submittedName>
        <fullName evidence="7">Glycerate dehydrogenase</fullName>
    </submittedName>
</protein>
<reference evidence="7" key="2">
    <citation type="submission" date="2020-09" db="EMBL/GenBank/DDBJ databases">
        <authorList>
            <person name="Sun Q."/>
            <person name="Kim S."/>
        </authorList>
    </citation>
    <scope>NUCLEOTIDE SEQUENCE</scope>
    <source>
        <strain evidence="7">KCTC 12988</strain>
    </source>
</reference>
<evidence type="ECO:0000259" key="6">
    <source>
        <dbReference type="Pfam" id="PF02826"/>
    </source>
</evidence>
<comment type="similarity">
    <text evidence="1 4">Belongs to the D-isomer specific 2-hydroxyacid dehydrogenase family.</text>
</comment>
<feature type="domain" description="D-isomer specific 2-hydroxyacid dehydrogenase NAD-binding" evidence="6">
    <location>
        <begin position="109"/>
        <end position="287"/>
    </location>
</feature>
<dbReference type="CDD" id="cd12162">
    <property type="entry name" value="2-Hacid_dh_4"/>
    <property type="match status" value="1"/>
</dbReference>
<organism evidence="7 8">
    <name type="scientific">Roseibacillus persicicus</name>
    <dbReference type="NCBI Taxonomy" id="454148"/>
    <lineage>
        <taxon>Bacteria</taxon>
        <taxon>Pseudomonadati</taxon>
        <taxon>Verrucomicrobiota</taxon>
        <taxon>Verrucomicrobiia</taxon>
        <taxon>Verrucomicrobiales</taxon>
        <taxon>Verrucomicrobiaceae</taxon>
        <taxon>Roseibacillus</taxon>
    </lineage>
</organism>
<dbReference type="AlphaFoldDB" id="A0A918WML7"/>
<dbReference type="PROSITE" id="PS00671">
    <property type="entry name" value="D_2_HYDROXYACID_DH_3"/>
    <property type="match status" value="1"/>
</dbReference>
<dbReference type="InterPro" id="IPR050418">
    <property type="entry name" value="D-iso_2-hydroxyacid_DH_PdxB"/>
</dbReference>
<proteinExistence type="inferred from homology"/>
<feature type="domain" description="D-isomer specific 2-hydroxyacid dehydrogenase catalytic" evidence="5">
    <location>
        <begin position="18"/>
        <end position="317"/>
    </location>
</feature>